<protein>
    <recommendedName>
        <fullName evidence="5">Putative 3-methyladenine DNA glycosylase</fullName>
        <ecNumber evidence="5">3.2.2.-</ecNumber>
    </recommendedName>
</protein>
<dbReference type="PANTHER" id="PTHR10429">
    <property type="entry name" value="DNA-3-METHYLADENINE GLYCOSYLASE"/>
    <property type="match status" value="1"/>
</dbReference>
<dbReference type="HAMAP" id="MF_00527">
    <property type="entry name" value="3MGH"/>
    <property type="match status" value="1"/>
</dbReference>
<comment type="caution">
    <text evidence="6">The sequence shown here is derived from an EMBL/GenBank/DDBJ whole genome shotgun (WGS) entry which is preliminary data.</text>
</comment>
<dbReference type="EMBL" id="MFKK01000037">
    <property type="protein sequence ID" value="OGG39722.1"/>
    <property type="molecule type" value="Genomic_DNA"/>
</dbReference>
<keyword evidence="2 5" id="KW-0227">DNA damage</keyword>
<dbReference type="AlphaFoldDB" id="A0A1F6BSJ1"/>
<accession>A0A1F6BSJ1</accession>
<dbReference type="SUPFAM" id="SSF50486">
    <property type="entry name" value="FMT C-terminal domain-like"/>
    <property type="match status" value="1"/>
</dbReference>
<evidence type="ECO:0000256" key="5">
    <source>
        <dbReference type="HAMAP-Rule" id="MF_00527"/>
    </source>
</evidence>
<dbReference type="GO" id="GO:0006284">
    <property type="term" value="P:base-excision repair"/>
    <property type="evidence" value="ECO:0007669"/>
    <property type="project" value="InterPro"/>
</dbReference>
<dbReference type="Gene3D" id="3.10.300.10">
    <property type="entry name" value="Methylpurine-DNA glycosylase (MPG)"/>
    <property type="match status" value="2"/>
</dbReference>
<evidence type="ECO:0000313" key="6">
    <source>
        <dbReference type="EMBL" id="OGG39722.1"/>
    </source>
</evidence>
<keyword evidence="3 5" id="KW-0378">Hydrolase</keyword>
<dbReference type="Proteomes" id="UP000176996">
    <property type="component" value="Unassembled WGS sequence"/>
</dbReference>
<organism evidence="6 7">
    <name type="scientific">Candidatus Jorgensenbacteria bacterium RIFCSPLOWO2_01_FULL_45_25b</name>
    <dbReference type="NCBI Taxonomy" id="1798471"/>
    <lineage>
        <taxon>Bacteria</taxon>
        <taxon>Candidatus Joergenseniibacteriota</taxon>
    </lineage>
</organism>
<dbReference type="InterPro" id="IPR003180">
    <property type="entry name" value="MPG"/>
</dbReference>
<dbReference type="Pfam" id="PF02245">
    <property type="entry name" value="Pur_DNA_glyco"/>
    <property type="match status" value="1"/>
</dbReference>
<dbReference type="PANTHER" id="PTHR10429:SF0">
    <property type="entry name" value="DNA-3-METHYLADENINE GLYCOSYLASE"/>
    <property type="match status" value="1"/>
</dbReference>
<evidence type="ECO:0000313" key="7">
    <source>
        <dbReference type="Proteomes" id="UP000176996"/>
    </source>
</evidence>
<dbReference type="EC" id="3.2.2.-" evidence="5"/>
<dbReference type="NCBIfam" id="TIGR00567">
    <property type="entry name" value="3mg"/>
    <property type="match status" value="1"/>
</dbReference>
<dbReference type="GO" id="GO:0003677">
    <property type="term" value="F:DNA binding"/>
    <property type="evidence" value="ECO:0007669"/>
    <property type="project" value="InterPro"/>
</dbReference>
<dbReference type="CDD" id="cd00540">
    <property type="entry name" value="AAG"/>
    <property type="match status" value="1"/>
</dbReference>
<dbReference type="InterPro" id="IPR036995">
    <property type="entry name" value="MPG_sf"/>
</dbReference>
<reference evidence="6 7" key="1">
    <citation type="journal article" date="2016" name="Nat. Commun.">
        <title>Thousands of microbial genomes shed light on interconnected biogeochemical processes in an aquifer system.</title>
        <authorList>
            <person name="Anantharaman K."/>
            <person name="Brown C.T."/>
            <person name="Hug L.A."/>
            <person name="Sharon I."/>
            <person name="Castelle C.J."/>
            <person name="Probst A.J."/>
            <person name="Thomas B.C."/>
            <person name="Singh A."/>
            <person name="Wilkins M.J."/>
            <person name="Karaoz U."/>
            <person name="Brodie E.L."/>
            <person name="Williams K.H."/>
            <person name="Hubbard S.S."/>
            <person name="Banfield J.F."/>
        </authorList>
    </citation>
    <scope>NUCLEOTIDE SEQUENCE [LARGE SCALE GENOMIC DNA]</scope>
</reference>
<comment type="similarity">
    <text evidence="1 5">Belongs to the DNA glycosylase MPG family.</text>
</comment>
<gene>
    <name evidence="6" type="ORF">A3A21_00305</name>
</gene>
<evidence type="ECO:0000256" key="3">
    <source>
        <dbReference type="ARBA" id="ARBA00022801"/>
    </source>
</evidence>
<sequence>MILKQNFFNRSALEVAPELLGKFLVRKHKGKTIVGMIREVEAYNGPFDKASHASKGRTPRTEIMFGPPGYFYIYLCYGFHWMLNVITGEEGYPAAILIRSVQYLEAELPNIEGPGRVTKFFGIDGKLNGKSAFAQGYSETKLVLPENGLWFEDRGDEFSMKIKRAPRIGVASAGRVWSKKPYRFFVD</sequence>
<dbReference type="GO" id="GO:0003905">
    <property type="term" value="F:alkylbase DNA N-glycosylase activity"/>
    <property type="evidence" value="ECO:0007669"/>
    <property type="project" value="InterPro"/>
</dbReference>
<evidence type="ECO:0000256" key="1">
    <source>
        <dbReference type="ARBA" id="ARBA00009232"/>
    </source>
</evidence>
<evidence type="ECO:0000256" key="2">
    <source>
        <dbReference type="ARBA" id="ARBA00022763"/>
    </source>
</evidence>
<proteinExistence type="inferred from homology"/>
<name>A0A1F6BSJ1_9BACT</name>
<dbReference type="InterPro" id="IPR011034">
    <property type="entry name" value="Formyl_transferase-like_C_sf"/>
</dbReference>
<keyword evidence="4 5" id="KW-0234">DNA repair</keyword>
<evidence type="ECO:0000256" key="4">
    <source>
        <dbReference type="ARBA" id="ARBA00023204"/>
    </source>
</evidence>